<dbReference type="InterPro" id="IPR027417">
    <property type="entry name" value="P-loop_NTPase"/>
</dbReference>
<dbReference type="InterPro" id="IPR038718">
    <property type="entry name" value="SNF2-like_sf"/>
</dbReference>
<evidence type="ECO:0000313" key="6">
    <source>
        <dbReference type="EMBL" id="RTQ45256.1"/>
    </source>
</evidence>
<gene>
    <name evidence="6" type="ORF">EJV47_25600</name>
</gene>
<keyword evidence="1" id="KW-0378">Hydrolase</keyword>
<dbReference type="EMBL" id="RXOF01000021">
    <property type="protein sequence ID" value="RTQ45256.1"/>
    <property type="molecule type" value="Genomic_DNA"/>
</dbReference>
<keyword evidence="2" id="KW-0862">Zinc</keyword>
<dbReference type="Gene3D" id="3.40.50.10810">
    <property type="entry name" value="Tandem AAA-ATPase domain"/>
    <property type="match status" value="1"/>
</dbReference>
<dbReference type="InterPro" id="IPR014001">
    <property type="entry name" value="Helicase_ATP-bd"/>
</dbReference>
<dbReference type="CDD" id="cd18793">
    <property type="entry name" value="SF2_C_SNF"/>
    <property type="match status" value="1"/>
</dbReference>
<evidence type="ECO:0000259" key="5">
    <source>
        <dbReference type="PROSITE" id="PS51194"/>
    </source>
</evidence>
<dbReference type="AlphaFoldDB" id="A0A3S0H253"/>
<keyword evidence="6" id="KW-0547">Nucleotide-binding</keyword>
<dbReference type="GO" id="GO:0016787">
    <property type="term" value="F:hydrolase activity"/>
    <property type="evidence" value="ECO:0007669"/>
    <property type="project" value="UniProtKB-KW"/>
</dbReference>
<dbReference type="GO" id="GO:0005524">
    <property type="term" value="F:ATP binding"/>
    <property type="evidence" value="ECO:0007669"/>
    <property type="project" value="InterPro"/>
</dbReference>
<dbReference type="RefSeq" id="WP_126696069.1">
    <property type="nucleotide sequence ID" value="NZ_RXOF01000021.1"/>
</dbReference>
<dbReference type="Pfam" id="PF00271">
    <property type="entry name" value="Helicase_C"/>
    <property type="match status" value="1"/>
</dbReference>
<accession>A0A3S0H253</accession>
<dbReference type="GO" id="GO:0004386">
    <property type="term" value="F:helicase activity"/>
    <property type="evidence" value="ECO:0007669"/>
    <property type="project" value="UniProtKB-KW"/>
</dbReference>
<keyword evidence="2" id="KW-0863">Zinc-finger</keyword>
<dbReference type="SUPFAM" id="SSF52540">
    <property type="entry name" value="P-loop containing nucleoside triphosphate hydrolases"/>
    <property type="match status" value="2"/>
</dbReference>
<evidence type="ECO:0000256" key="2">
    <source>
        <dbReference type="PROSITE-ProRule" id="PRU00325"/>
    </source>
</evidence>
<dbReference type="PANTHER" id="PTHR10799">
    <property type="entry name" value="SNF2/RAD54 HELICASE FAMILY"/>
    <property type="match status" value="1"/>
</dbReference>
<dbReference type="InterPro" id="IPR049730">
    <property type="entry name" value="SNF2/RAD54-like_C"/>
</dbReference>
<dbReference type="PROSITE" id="PS51194">
    <property type="entry name" value="HELICASE_CTER"/>
    <property type="match status" value="1"/>
</dbReference>
<dbReference type="PROSITE" id="PS51192">
    <property type="entry name" value="HELICASE_ATP_BIND_1"/>
    <property type="match status" value="1"/>
</dbReference>
<evidence type="ECO:0000259" key="4">
    <source>
        <dbReference type="PROSITE" id="PS51192"/>
    </source>
</evidence>
<keyword evidence="7" id="KW-1185">Reference proteome</keyword>
<dbReference type="Pfam" id="PF00176">
    <property type="entry name" value="SNF2-rel_dom"/>
    <property type="match status" value="1"/>
</dbReference>
<evidence type="ECO:0000313" key="7">
    <source>
        <dbReference type="Proteomes" id="UP000282184"/>
    </source>
</evidence>
<dbReference type="OrthoDB" id="9760715at2"/>
<name>A0A3S0H253_9BACT</name>
<dbReference type="GO" id="GO:0008270">
    <property type="term" value="F:zinc ion binding"/>
    <property type="evidence" value="ECO:0007669"/>
    <property type="project" value="UniProtKB-KW"/>
</dbReference>
<dbReference type="InterPro" id="IPR001650">
    <property type="entry name" value="Helicase_C-like"/>
</dbReference>
<keyword evidence="6" id="KW-0347">Helicase</keyword>
<dbReference type="InterPro" id="IPR000330">
    <property type="entry name" value="SNF2_N"/>
</dbReference>
<organism evidence="6 7">
    <name type="scientific">Hymenobacter gummosus</name>
    <dbReference type="NCBI Taxonomy" id="1776032"/>
    <lineage>
        <taxon>Bacteria</taxon>
        <taxon>Pseudomonadati</taxon>
        <taxon>Bacteroidota</taxon>
        <taxon>Cytophagia</taxon>
        <taxon>Cytophagales</taxon>
        <taxon>Hymenobacteraceae</taxon>
        <taxon>Hymenobacter</taxon>
    </lineage>
</organism>
<comment type="caution">
    <text evidence="6">The sequence shown here is derived from an EMBL/GenBank/DDBJ whole genome shotgun (WGS) entry which is preliminary data.</text>
</comment>
<feature type="domain" description="Helicase ATP-binding" evidence="4">
    <location>
        <begin position="675"/>
        <end position="832"/>
    </location>
</feature>
<protein>
    <submittedName>
        <fullName evidence="6">DEAD/DEAH box helicase</fullName>
    </submittedName>
</protein>
<reference evidence="6 7" key="1">
    <citation type="submission" date="2018-12" db="EMBL/GenBank/DDBJ databases">
        <title>Hymenobacter gummosus sp. nov., isolated from a spring.</title>
        <authorList>
            <person name="Nie L."/>
        </authorList>
    </citation>
    <scope>NUCLEOTIDE SEQUENCE [LARGE SCALE GENOMIC DNA]</scope>
    <source>
        <strain evidence="6 7">KCTC 52166</strain>
    </source>
</reference>
<keyword evidence="2" id="KW-0479">Metal-binding</keyword>
<proteinExistence type="predicted"/>
<keyword evidence="6" id="KW-0067">ATP-binding</keyword>
<evidence type="ECO:0000259" key="3">
    <source>
        <dbReference type="PROSITE" id="PS50966"/>
    </source>
</evidence>
<sequence length="1119" mass="125799">MPVASPEPYRLPATTVATLTSTTIRLHSAAPVSDYSRQLAAIRPVELQINRGTFTGPGTETVSFPLVMVEQVGPDLLVSCACGAPVSAGLCEHAALVLLSLTQSRELRLFFDAPAREQYLRRVARDYGLEQAPDLDAHFRLGYEHPAPGLTVTPRQPDLFPVTAATTRELLGQLRPATRPPLPPVGPAAQRLLVLGRHRYYGHLTLTLAEAALTSTGKPKNPLAVIDALDEVWRLDDAPRVKFYSAVARFQLHYDEARRQEAVQALRAVLLNPDGLPTYCHRPDVNERLTAQSVVATPLRRVPVEVRLHVTPEGEYYAVTGQLRLQGEELDLRGLAVGFEFFVAHQGALYLVDDLHVWRVIDFFRQRNNTLLIHRSKFPEFEREVLGPLEHRLHISYDHRRPAPPALRRSAGFDAPPELLLYLSDAGLHVELLPAVRYGPQEVPLFSRRQLLATDERGRPFAVARDAALEARFTAALLRHYPGFEEQLSIDALYLPKAELLREEWFLPAFADWHALGVRILGFNELRGNSLNPYRAQVQVRVHRTTDWFETEVAVRFGPQQASLRALNKALRQRSRYVQLDDGTRGILPEQWLEKLSTYLAAGEIVAERVRTPRVGFAALAELHEPEAFTPAAQAELTRLRRAAASFAGIKKVAPPAGLRATLRPYQLQGLGWLHFLDAFNFGGCLADDMGLGKTLQVLALLLGQQEQQRGASLVVVPTSLVFNWQAEAARFAPGLRLLTLHGSQRPGPAAFEEADVVLTTYGTLLGDISWLRHYRFNYVVLDEAQNIKNPDSQRYRAARLLQARNRLALSGTPIENNTHDLYALLSFACPGLLGTRQHFREQFAVPIDQFGDQKKARALHRRIRPFLLRRTKAQVAAELPEKTEMVLYCAMGPEQRRLYEAYKQDFRAKLLGQHEDLLLKNHMHVLQGLTKLRQICDAPALLPDEADYNAPSAKLDALLEEISNHAPEHKILVFSQFVGMLELIRARLDAAQVPYAYLTGQTRDREAAVQRFQQDERVRVFLVSLKAGGVGLNLTAADYVYLVDPWWNPAVENQAIDRSHRLGQQRHVVAVRLICPDTLEERMLQLQESKRELARQLVKTDAAFVKTLSREELLDLLS</sequence>
<dbReference type="InterPro" id="IPR007527">
    <property type="entry name" value="Znf_SWIM"/>
</dbReference>
<dbReference type="CDD" id="cd18012">
    <property type="entry name" value="DEXQc_arch_SWI2_SNF2"/>
    <property type="match status" value="1"/>
</dbReference>
<dbReference type="PROSITE" id="PS50966">
    <property type="entry name" value="ZF_SWIM"/>
    <property type="match status" value="1"/>
</dbReference>
<evidence type="ECO:0000256" key="1">
    <source>
        <dbReference type="ARBA" id="ARBA00022801"/>
    </source>
</evidence>
<dbReference type="SMART" id="SM00490">
    <property type="entry name" value="HELICc"/>
    <property type="match status" value="1"/>
</dbReference>
<dbReference type="SMART" id="SM00487">
    <property type="entry name" value="DEXDc"/>
    <property type="match status" value="1"/>
</dbReference>
<feature type="domain" description="Helicase C-terminal" evidence="5">
    <location>
        <begin position="955"/>
        <end position="1106"/>
    </location>
</feature>
<dbReference type="Proteomes" id="UP000282184">
    <property type="component" value="Unassembled WGS sequence"/>
</dbReference>
<feature type="domain" description="SWIM-type" evidence="3">
    <location>
        <begin position="65"/>
        <end position="102"/>
    </location>
</feature>
<dbReference type="Gene3D" id="3.40.50.300">
    <property type="entry name" value="P-loop containing nucleotide triphosphate hydrolases"/>
    <property type="match status" value="1"/>
</dbReference>